<dbReference type="EMBL" id="JACCJB010000018">
    <property type="protein sequence ID" value="KAF6220020.1"/>
    <property type="molecule type" value="Genomic_DNA"/>
</dbReference>
<dbReference type="Pfam" id="PF02458">
    <property type="entry name" value="Transferase"/>
    <property type="match status" value="1"/>
</dbReference>
<organism evidence="2 3">
    <name type="scientific">Letharia lupina</name>
    <dbReference type="NCBI Taxonomy" id="560253"/>
    <lineage>
        <taxon>Eukaryota</taxon>
        <taxon>Fungi</taxon>
        <taxon>Dikarya</taxon>
        <taxon>Ascomycota</taxon>
        <taxon>Pezizomycotina</taxon>
        <taxon>Lecanoromycetes</taxon>
        <taxon>OSLEUM clade</taxon>
        <taxon>Lecanoromycetidae</taxon>
        <taxon>Lecanorales</taxon>
        <taxon>Lecanorineae</taxon>
        <taxon>Parmeliaceae</taxon>
        <taxon>Letharia</taxon>
    </lineage>
</organism>
<dbReference type="Proteomes" id="UP000593566">
    <property type="component" value="Unassembled WGS sequence"/>
</dbReference>
<protein>
    <submittedName>
        <fullName evidence="2">Uncharacterized protein</fullName>
    </submittedName>
</protein>
<sequence length="462" mass="50577">MQDFTANEAHLSTLDQISPQAYTRFILCFGLDSGSRHDEATQSLRHGLEATAIQIPALKSLVISVTNAKGRETKDLRQHDVTIFTVKDLTTSRLDFGEIRSQGFPSQVFDAKTLCATGVFVVPGSPVPTFLAQANLITGGLLLGLSVWHGALDGTAITTILRLWAQNCRATKDPVNDSIDTFTLSAAAFDNSRLSKVSGLQRGSVEDHPEFLLLPEAPTALPPGLTQTLKTQIFHISPASISALKDLANPRHSLSPQKEYSWISTNTAISALLWRSVMFATYGHERPITDSVSMFSLPLNGRTRMDPPLSPDLLASVWCFQDSRLPVNALLEANLADIALIVRRNTDRVDASYIDSLINMIDSVPNPSLLTPLVFTDVLKTCLILTSWAGFAMYDFDWGNALGGTCERVRTVASGMFNGMQVVLPELTKEMGGGLEIVVGLEDDAMERLKRDEVWMKFARLP</sequence>
<gene>
    <name evidence="2" type="ORF">HO133_003845</name>
</gene>
<proteinExistence type="predicted"/>
<comment type="caution">
    <text evidence="2">The sequence shown here is derived from an EMBL/GenBank/DDBJ whole genome shotgun (WGS) entry which is preliminary data.</text>
</comment>
<evidence type="ECO:0000256" key="1">
    <source>
        <dbReference type="ARBA" id="ARBA00022679"/>
    </source>
</evidence>
<keyword evidence="1" id="KW-0808">Transferase</keyword>
<dbReference type="PANTHER" id="PTHR31896:SF64">
    <property type="entry name" value="TRICHOTHECENE 3-O-ACETYLTRANSFERASE"/>
    <property type="match status" value="1"/>
</dbReference>
<dbReference type="GeneID" id="59332256"/>
<evidence type="ECO:0000313" key="3">
    <source>
        <dbReference type="Proteomes" id="UP000593566"/>
    </source>
</evidence>
<dbReference type="Gene3D" id="3.30.559.10">
    <property type="entry name" value="Chloramphenicol acetyltransferase-like domain"/>
    <property type="match status" value="2"/>
</dbReference>
<dbReference type="AlphaFoldDB" id="A0A8H6CAH5"/>
<dbReference type="InterPro" id="IPR051283">
    <property type="entry name" value="Sec_Metabolite_Acyltrans"/>
</dbReference>
<keyword evidence="3" id="KW-1185">Reference proteome</keyword>
<dbReference type="PANTHER" id="PTHR31896">
    <property type="entry name" value="FAMILY REGULATORY PROTEIN, PUTATIVE (AFU_ORTHOLOGUE AFUA_3G14730)-RELATED"/>
    <property type="match status" value="1"/>
</dbReference>
<evidence type="ECO:0000313" key="2">
    <source>
        <dbReference type="EMBL" id="KAF6220020.1"/>
    </source>
</evidence>
<dbReference type="GO" id="GO:0016740">
    <property type="term" value="F:transferase activity"/>
    <property type="evidence" value="ECO:0007669"/>
    <property type="project" value="UniProtKB-KW"/>
</dbReference>
<name>A0A8H6CAH5_9LECA</name>
<dbReference type="RefSeq" id="XP_037149455.1">
    <property type="nucleotide sequence ID" value="XM_037294767.1"/>
</dbReference>
<dbReference type="InterPro" id="IPR023213">
    <property type="entry name" value="CAT-like_dom_sf"/>
</dbReference>
<reference evidence="2 3" key="1">
    <citation type="journal article" date="2020" name="Genomics">
        <title>Complete, high-quality genomes from long-read metagenomic sequencing of two wolf lichen thalli reveals enigmatic genome architecture.</title>
        <authorList>
            <person name="McKenzie S.K."/>
            <person name="Walston R.F."/>
            <person name="Allen J.L."/>
        </authorList>
    </citation>
    <scope>NUCLEOTIDE SEQUENCE [LARGE SCALE GENOMIC DNA]</scope>
    <source>
        <strain evidence="2">WasteWater1</strain>
    </source>
</reference>
<accession>A0A8H6CAH5</accession>